<proteinExistence type="predicted"/>
<evidence type="ECO:0000313" key="1">
    <source>
        <dbReference type="EMBL" id="QOR62552.1"/>
    </source>
</evidence>
<gene>
    <name evidence="1" type="ORF">IMZ28_03525</name>
</gene>
<accession>A0A7M1S635</accession>
<dbReference type="Proteomes" id="UP000595074">
    <property type="component" value="Chromosome"/>
</dbReference>
<reference evidence="1 2" key="1">
    <citation type="submission" date="2020-10" db="EMBL/GenBank/DDBJ databases">
        <title>The genome of sulfurovum sp.</title>
        <authorList>
            <person name="Xie S."/>
            <person name="Shao Z."/>
            <person name="Jiang L."/>
        </authorList>
    </citation>
    <scope>NUCLEOTIDE SEQUENCE [LARGE SCALE GENOMIC DNA]</scope>
    <source>
        <strain evidence="1 2">ST-419</strain>
    </source>
</reference>
<evidence type="ECO:0000313" key="2">
    <source>
        <dbReference type="Proteomes" id="UP000595074"/>
    </source>
</evidence>
<keyword evidence="2" id="KW-1185">Reference proteome</keyword>
<organism evidence="1 2">
    <name type="scientific">Sulfurovum indicum</name>
    <dbReference type="NCBI Taxonomy" id="2779528"/>
    <lineage>
        <taxon>Bacteria</taxon>
        <taxon>Pseudomonadati</taxon>
        <taxon>Campylobacterota</taxon>
        <taxon>Epsilonproteobacteria</taxon>
        <taxon>Campylobacterales</taxon>
        <taxon>Sulfurovaceae</taxon>
        <taxon>Sulfurovum</taxon>
    </lineage>
</organism>
<dbReference type="EMBL" id="CP063164">
    <property type="protein sequence ID" value="QOR62552.1"/>
    <property type="molecule type" value="Genomic_DNA"/>
</dbReference>
<dbReference type="KEGG" id="sinu:IMZ28_03525"/>
<dbReference type="AlphaFoldDB" id="A0A7M1S635"/>
<sequence length="137" mass="15778">MKKLLTIIFFCLTAVYADLSVQKIENMIQKIHLKREGISLDKLEQTKEPFVRIEQEENTTVVIVPEPREEDVKLSLHAIMGGKAFINDGWKKVGDVILGYTVKYIGKKGVVLRNRNTIKKLFLGKPKKKIIILEERE</sequence>
<dbReference type="RefSeq" id="WP_197549370.1">
    <property type="nucleotide sequence ID" value="NZ_CP063164.1"/>
</dbReference>
<protein>
    <submittedName>
        <fullName evidence="1">Uncharacterized protein</fullName>
    </submittedName>
</protein>
<name>A0A7M1S635_9BACT</name>